<gene>
    <name evidence="6" type="ORF">HNR30_001414</name>
</gene>
<comment type="caution">
    <text evidence="6">The sequence shown here is derived from an EMBL/GenBank/DDBJ whole genome shotgun (WGS) entry which is preliminary data.</text>
</comment>
<dbReference type="GO" id="GO:0071949">
    <property type="term" value="F:FAD binding"/>
    <property type="evidence" value="ECO:0007669"/>
    <property type="project" value="InterPro"/>
</dbReference>
<keyword evidence="7" id="KW-1185">Reference proteome</keyword>
<dbReference type="SUPFAM" id="SSF51905">
    <property type="entry name" value="FAD/NAD(P)-binding domain"/>
    <property type="match status" value="1"/>
</dbReference>
<dbReference type="PANTHER" id="PTHR47178:SF6">
    <property type="entry name" value="FAD-BINDING DOMAIN-CONTAINING PROTEIN"/>
    <property type="match status" value="1"/>
</dbReference>
<evidence type="ECO:0000256" key="3">
    <source>
        <dbReference type="ARBA" id="ARBA00023002"/>
    </source>
</evidence>
<dbReference type="PRINTS" id="PR00420">
    <property type="entry name" value="RNGMNOXGNASE"/>
</dbReference>
<keyword evidence="2" id="KW-0274">FAD</keyword>
<dbReference type="EMBL" id="JACDUR010000001">
    <property type="protein sequence ID" value="MBA2890079.1"/>
    <property type="molecule type" value="Genomic_DNA"/>
</dbReference>
<evidence type="ECO:0000256" key="2">
    <source>
        <dbReference type="ARBA" id="ARBA00022827"/>
    </source>
</evidence>
<keyword evidence="3" id="KW-0560">Oxidoreductase</keyword>
<dbReference type="AlphaFoldDB" id="A0A7W0HNR1"/>
<evidence type="ECO:0000256" key="4">
    <source>
        <dbReference type="ARBA" id="ARBA00023033"/>
    </source>
</evidence>
<dbReference type="PANTHER" id="PTHR47178">
    <property type="entry name" value="MONOOXYGENASE, FAD-BINDING"/>
    <property type="match status" value="1"/>
</dbReference>
<protein>
    <submittedName>
        <fullName evidence="6">2-polyprenyl-6-methoxyphenol hydroxylase-like FAD-dependent oxidoreductase</fullName>
    </submittedName>
</protein>
<dbReference type="RefSeq" id="WP_181608804.1">
    <property type="nucleotide sequence ID" value="NZ_BAABAM010000001.1"/>
</dbReference>
<name>A0A7W0HNR1_9ACTN</name>
<sequence>MNIVIIGAGIGGLCLAQGLNRAGIPATVYERGYGQGQGWRVSIKDEGSQALHACLPEELFNEIRADALLPASRLVFTDHLLNPKFSKPIPPVEGHFGISRQRLRDLLKTGLDVRFGQQCVGFAGNTAHFADGSTATGDLLVGADGTRSVIRAQLLPEAAFEDLGTALYGVTPFTTLDGVPEVLVHTFNRITDPAGTAMAIATCRPGDYFTWTITPADGAIDGWHPAVRRIVAEARTTFPVRLRSALPIEPWHDPHVTLLGDAIHTMTPGRGDGANTALHDARLLTTVLSEVAAGRVPLGPAKQLYEQEMLWYGFAAVATSRSTPFTPRTGSPQGPRL</sequence>
<dbReference type="InterPro" id="IPR036188">
    <property type="entry name" value="FAD/NAD-bd_sf"/>
</dbReference>
<dbReference type="GO" id="GO:0004497">
    <property type="term" value="F:monooxygenase activity"/>
    <property type="evidence" value="ECO:0007669"/>
    <property type="project" value="UniProtKB-KW"/>
</dbReference>
<accession>A0A7W0HNR1</accession>
<keyword evidence="1" id="KW-0285">Flavoprotein</keyword>
<evidence type="ECO:0000313" key="6">
    <source>
        <dbReference type="EMBL" id="MBA2890079.1"/>
    </source>
</evidence>
<dbReference type="Gene3D" id="3.50.50.60">
    <property type="entry name" value="FAD/NAD(P)-binding domain"/>
    <property type="match status" value="1"/>
</dbReference>
<dbReference type="Proteomes" id="UP000530928">
    <property type="component" value="Unassembled WGS sequence"/>
</dbReference>
<reference evidence="6 7" key="1">
    <citation type="submission" date="2020-07" db="EMBL/GenBank/DDBJ databases">
        <title>Genomic Encyclopedia of Type Strains, Phase IV (KMG-IV): sequencing the most valuable type-strain genomes for metagenomic binning, comparative biology and taxonomic classification.</title>
        <authorList>
            <person name="Goeker M."/>
        </authorList>
    </citation>
    <scope>NUCLEOTIDE SEQUENCE [LARGE SCALE GENOMIC DNA]</scope>
    <source>
        <strain evidence="6 7">DSM 45533</strain>
    </source>
</reference>
<dbReference type="InterPro" id="IPR002938">
    <property type="entry name" value="FAD-bd"/>
</dbReference>
<dbReference type="Pfam" id="PF01494">
    <property type="entry name" value="FAD_binding_3"/>
    <property type="match status" value="1"/>
</dbReference>
<proteinExistence type="predicted"/>
<keyword evidence="4" id="KW-0503">Monooxygenase</keyword>
<evidence type="ECO:0000256" key="1">
    <source>
        <dbReference type="ARBA" id="ARBA00022630"/>
    </source>
</evidence>
<evidence type="ECO:0000313" key="7">
    <source>
        <dbReference type="Proteomes" id="UP000530928"/>
    </source>
</evidence>
<evidence type="ECO:0000259" key="5">
    <source>
        <dbReference type="Pfam" id="PF01494"/>
    </source>
</evidence>
<organism evidence="6 7">
    <name type="scientific">Nonomuraea soli</name>
    <dbReference type="NCBI Taxonomy" id="1032476"/>
    <lineage>
        <taxon>Bacteria</taxon>
        <taxon>Bacillati</taxon>
        <taxon>Actinomycetota</taxon>
        <taxon>Actinomycetes</taxon>
        <taxon>Streptosporangiales</taxon>
        <taxon>Streptosporangiaceae</taxon>
        <taxon>Nonomuraea</taxon>
    </lineage>
</organism>
<feature type="domain" description="FAD-binding" evidence="5">
    <location>
        <begin position="109"/>
        <end position="295"/>
    </location>
</feature>